<evidence type="ECO:0000313" key="1">
    <source>
        <dbReference type="EMBL" id="TYS50134.1"/>
    </source>
</evidence>
<dbReference type="InterPro" id="IPR020140">
    <property type="entry name" value="Uncharacterised_YusG"/>
</dbReference>
<dbReference type="Proteomes" id="UP000322139">
    <property type="component" value="Unassembled WGS sequence"/>
</dbReference>
<dbReference type="Proteomes" id="UP000323732">
    <property type="component" value="Unassembled WGS sequence"/>
</dbReference>
<reference evidence="3 4" key="1">
    <citation type="submission" date="2019-08" db="EMBL/GenBank/DDBJ databases">
        <title>Bacillus genomes from the desert of Cuatro Cienegas, Coahuila.</title>
        <authorList>
            <person name="Olmedo-Alvarez G."/>
        </authorList>
    </citation>
    <scope>NUCLEOTIDE SEQUENCE [LARGE SCALE GENOMIC DNA]</scope>
    <source>
        <strain evidence="2 4">CH37_1T</strain>
        <strain evidence="1 3">CH446_14T</strain>
    </source>
</reference>
<protein>
    <submittedName>
        <fullName evidence="1">DUF2553 family protein</fullName>
    </submittedName>
</protein>
<evidence type="ECO:0000313" key="3">
    <source>
        <dbReference type="Proteomes" id="UP000322139"/>
    </source>
</evidence>
<evidence type="ECO:0000313" key="2">
    <source>
        <dbReference type="EMBL" id="TYS58778.1"/>
    </source>
</evidence>
<sequence>MTLKQQKIDITDRVTGRLKDGKLELYLGNEMIGEAPMPEGASFTLDHHFEQNEQKIYQHITSTEQPEARYTDCDEGGWC</sequence>
<dbReference type="GeneID" id="97351307"/>
<proteinExistence type="predicted"/>
<gene>
    <name evidence="2" type="ORF">FZD47_22700</name>
    <name evidence="1" type="ORF">FZD51_06160</name>
</gene>
<organism evidence="1 3">
    <name type="scientific">Bacillus infantis</name>
    <dbReference type="NCBI Taxonomy" id="324767"/>
    <lineage>
        <taxon>Bacteria</taxon>
        <taxon>Bacillati</taxon>
        <taxon>Bacillota</taxon>
        <taxon>Bacilli</taxon>
        <taxon>Bacillales</taxon>
        <taxon>Bacillaceae</taxon>
        <taxon>Bacillus</taxon>
    </lineage>
</organism>
<dbReference type="RefSeq" id="WP_009791492.1">
    <property type="nucleotide sequence ID" value="NZ_CP160000.1"/>
</dbReference>
<dbReference type="Pfam" id="PF10830">
    <property type="entry name" value="DUF2553"/>
    <property type="match status" value="1"/>
</dbReference>
<comment type="caution">
    <text evidence="1">The sequence shown here is derived from an EMBL/GenBank/DDBJ whole genome shotgun (WGS) entry which is preliminary data.</text>
</comment>
<dbReference type="EMBL" id="VTER01000003">
    <property type="protein sequence ID" value="TYS50134.1"/>
    <property type="molecule type" value="Genomic_DNA"/>
</dbReference>
<dbReference type="AlphaFoldDB" id="A0A5D4RJY4"/>
<accession>A0A5D4RJY4</accession>
<name>A0A5D4RJY4_9BACI</name>
<dbReference type="EMBL" id="VTES01000009">
    <property type="protein sequence ID" value="TYS58778.1"/>
    <property type="molecule type" value="Genomic_DNA"/>
</dbReference>
<evidence type="ECO:0000313" key="4">
    <source>
        <dbReference type="Proteomes" id="UP000323732"/>
    </source>
</evidence>